<dbReference type="SUPFAM" id="SSF56024">
    <property type="entry name" value="Phospholipase D/nuclease"/>
    <property type="match status" value="1"/>
</dbReference>
<evidence type="ECO:0000313" key="4">
    <source>
        <dbReference type="EMBL" id="NYF97068.1"/>
    </source>
</evidence>
<accession>A0A852VN25</accession>
<sequence length="1037" mass="115598">MTFNDALPEGMYESLLTARLEKLLAERPDDTRLIYDVDSGDEPHVLARHVRTAVERALRDEKDPAQRREIVNRILAQLGNVTDLLGSGSRQLHFLHRPAGPGVEYVAPDRPSTPLSDAALLTNSIGEPSLGSELRAELETADSVDLLIAFVKWYGLRLLEPQLRRLHDRGIPLRVITTTYMGATERQALDRLVNQFGAEVKIQYDSLRTRLHAKAWLFNRQTGFNTAYVGSSNLSRAALLDGVEWNVRLSSVATPALMHKFEATFETYWNDSSFEDYDPDRDRDRLDDALLLASGSGKKPDQVTISISGLDVQPFPYQAEMLEALDVERVVHDRHRNLVIAATGTGKTVLAALDYRRLSQSEGRAPRLLFVAHRQEILTQSLRTYREVLRDQDFGELYVGGARPERWEHVFASVQSLNSYGVSSIPAGHFEVVVIDEFHHAQARTYRTLLDHLEPSELLGLTATPERADGTDVAQTFFDGRIAAELRLWDALASELLSPFHYFGIADGTDLSAITWKRGAYSTEELERVYTGNDARAALILQAVRDKIVNPRTMKALGFCVSVAHAEYMARVFTDAGIPAAAVTSNPRSADRAEALADVRAGRLAVVFTVDMFNEGVDLPSVDTVLFLRPTESATVFLQQLGRGLRRADDKAVLTALDFVGHQNKSFRFADRFRAMTGSTRKGLADQVDKGFPFLPSGCQIVLDQQTQDVVLDNLKGQLTTRWKALAAELKKHPTDELSTYLNETNVDLADVVKADRSWTRLRRDADLPTAPAGPQEHLLLKRVRAFTHVDDPERAQAYLTWLSDDAPAYGAASSRMQEFGRMLFFSLWTGGGGFTTYDAGLRALRDEANVRNDLRQVIEIGLDHATHVTRPLIGDIGHLPLRVHGRYTREQAVAALRYASLGGRAPNSFREGVLHSPEIDSDAFFITLKKSEADYSPTTMYRDYAISPELFHWESQSSTTVRSATGQRYINHESEGTHILLFARDSKVNDFGGGVPYVFLGPASYVSHKGERPIAFTWRLHNLLPQSIYLTAAAAS</sequence>
<dbReference type="Pfam" id="PF00271">
    <property type="entry name" value="Helicase_C"/>
    <property type="match status" value="1"/>
</dbReference>
<evidence type="ECO:0000259" key="3">
    <source>
        <dbReference type="PROSITE" id="PS51194"/>
    </source>
</evidence>
<protein>
    <submittedName>
        <fullName evidence="4">Superfamily II DNA or RNA helicase/HKD family nuclease</fullName>
    </submittedName>
</protein>
<dbReference type="Pfam" id="PF04851">
    <property type="entry name" value="ResIII"/>
    <property type="match status" value="1"/>
</dbReference>
<dbReference type="GO" id="GO:0004386">
    <property type="term" value="F:helicase activity"/>
    <property type="evidence" value="ECO:0007669"/>
    <property type="project" value="UniProtKB-KW"/>
</dbReference>
<dbReference type="SMART" id="SM00487">
    <property type="entry name" value="DEXDc"/>
    <property type="match status" value="1"/>
</dbReference>
<dbReference type="PROSITE" id="PS51192">
    <property type="entry name" value="HELICASE_ATP_BIND_1"/>
    <property type="match status" value="1"/>
</dbReference>
<dbReference type="Pfam" id="PF11907">
    <property type="entry name" value="DUF3427"/>
    <property type="match status" value="1"/>
</dbReference>
<dbReference type="InterPro" id="IPR021835">
    <property type="entry name" value="DUF3427"/>
</dbReference>
<gene>
    <name evidence="4" type="ORF">BJY20_000460</name>
</gene>
<name>A0A852VN25_9MICO</name>
<dbReference type="InterPro" id="IPR025202">
    <property type="entry name" value="PLD-like_dom"/>
</dbReference>
<keyword evidence="4" id="KW-0347">Helicase</keyword>
<dbReference type="InterPro" id="IPR027417">
    <property type="entry name" value="P-loop_NTPase"/>
</dbReference>
<feature type="domain" description="Helicase ATP-binding" evidence="2">
    <location>
        <begin position="328"/>
        <end position="483"/>
    </location>
</feature>
<dbReference type="PANTHER" id="PTHR47962:SF7">
    <property type="entry name" value="MITOCHONDRIAL ATP-DEPENDENT HELICASE IRC3-RELATED"/>
    <property type="match status" value="1"/>
</dbReference>
<feature type="domain" description="Helicase C-terminal" evidence="3">
    <location>
        <begin position="543"/>
        <end position="692"/>
    </location>
</feature>
<dbReference type="GO" id="GO:0005524">
    <property type="term" value="F:ATP binding"/>
    <property type="evidence" value="ECO:0007669"/>
    <property type="project" value="InterPro"/>
</dbReference>
<dbReference type="GO" id="GO:0003677">
    <property type="term" value="F:DNA binding"/>
    <property type="evidence" value="ECO:0007669"/>
    <property type="project" value="InterPro"/>
</dbReference>
<dbReference type="GO" id="GO:0016887">
    <property type="term" value="F:ATP hydrolysis activity"/>
    <property type="evidence" value="ECO:0007669"/>
    <property type="project" value="TreeGrafter"/>
</dbReference>
<dbReference type="PANTHER" id="PTHR47962">
    <property type="entry name" value="ATP-DEPENDENT HELICASE LHR-RELATED-RELATED"/>
    <property type="match status" value="1"/>
</dbReference>
<dbReference type="Pfam" id="PF13091">
    <property type="entry name" value="PLDc_2"/>
    <property type="match status" value="1"/>
</dbReference>
<dbReference type="GO" id="GO:0006793">
    <property type="term" value="P:phosphorus metabolic process"/>
    <property type="evidence" value="ECO:0007669"/>
    <property type="project" value="UniProtKB-ARBA"/>
</dbReference>
<dbReference type="Proteomes" id="UP000554054">
    <property type="component" value="Unassembled WGS sequence"/>
</dbReference>
<dbReference type="EMBL" id="JACCAE010000001">
    <property type="protein sequence ID" value="NYF97068.1"/>
    <property type="molecule type" value="Genomic_DNA"/>
</dbReference>
<dbReference type="SUPFAM" id="SSF52540">
    <property type="entry name" value="P-loop containing nucleoside triphosphate hydrolases"/>
    <property type="match status" value="1"/>
</dbReference>
<dbReference type="InterPro" id="IPR001650">
    <property type="entry name" value="Helicase_C-like"/>
</dbReference>
<feature type="domain" description="PLD phosphodiesterase" evidence="1">
    <location>
        <begin position="207"/>
        <end position="238"/>
    </location>
</feature>
<reference evidence="4 5" key="1">
    <citation type="submission" date="2020-07" db="EMBL/GenBank/DDBJ databases">
        <title>Sequencing the genomes of 1000 actinobacteria strains.</title>
        <authorList>
            <person name="Klenk H.-P."/>
        </authorList>
    </citation>
    <scope>NUCLEOTIDE SEQUENCE [LARGE SCALE GENOMIC DNA]</scope>
    <source>
        <strain evidence="4 5">DSM 26154</strain>
    </source>
</reference>
<dbReference type="CDD" id="cd09203">
    <property type="entry name" value="PLDc_N_DEXD_b1"/>
    <property type="match status" value="1"/>
</dbReference>
<keyword evidence="4" id="KW-0067">ATP-binding</keyword>
<dbReference type="InterPro" id="IPR052511">
    <property type="entry name" value="ATP-dep_Helicase"/>
</dbReference>
<keyword evidence="4" id="KW-0547">Nucleotide-binding</keyword>
<dbReference type="CDD" id="cd18799">
    <property type="entry name" value="SF2_C_EcoAI-like"/>
    <property type="match status" value="1"/>
</dbReference>
<dbReference type="InterPro" id="IPR006935">
    <property type="entry name" value="Helicase/UvrB_N"/>
</dbReference>
<dbReference type="SMART" id="SM00490">
    <property type="entry name" value="HELICc"/>
    <property type="match status" value="1"/>
</dbReference>
<dbReference type="AlphaFoldDB" id="A0A852VN25"/>
<dbReference type="PROSITE" id="PS50035">
    <property type="entry name" value="PLD"/>
    <property type="match status" value="1"/>
</dbReference>
<evidence type="ECO:0000313" key="5">
    <source>
        <dbReference type="Proteomes" id="UP000554054"/>
    </source>
</evidence>
<evidence type="ECO:0000259" key="1">
    <source>
        <dbReference type="PROSITE" id="PS50035"/>
    </source>
</evidence>
<dbReference type="InterPro" id="IPR001736">
    <property type="entry name" value="PLipase_D/transphosphatidylase"/>
</dbReference>
<keyword evidence="4" id="KW-0378">Hydrolase</keyword>
<dbReference type="Gene3D" id="3.30.870.10">
    <property type="entry name" value="Endonuclease Chain A"/>
    <property type="match status" value="1"/>
</dbReference>
<evidence type="ECO:0000259" key="2">
    <source>
        <dbReference type="PROSITE" id="PS51192"/>
    </source>
</evidence>
<dbReference type="Gene3D" id="3.40.50.300">
    <property type="entry name" value="P-loop containing nucleotide triphosphate hydrolases"/>
    <property type="match status" value="2"/>
</dbReference>
<dbReference type="InterPro" id="IPR014001">
    <property type="entry name" value="Helicase_ATP-bd"/>
</dbReference>
<dbReference type="PROSITE" id="PS51194">
    <property type="entry name" value="HELICASE_CTER"/>
    <property type="match status" value="1"/>
</dbReference>
<organism evidence="4 5">
    <name type="scientific">Janibacter cremeus</name>
    <dbReference type="NCBI Taxonomy" id="1285192"/>
    <lineage>
        <taxon>Bacteria</taxon>
        <taxon>Bacillati</taxon>
        <taxon>Actinomycetota</taxon>
        <taxon>Actinomycetes</taxon>
        <taxon>Micrococcales</taxon>
        <taxon>Intrasporangiaceae</taxon>
        <taxon>Janibacter</taxon>
    </lineage>
</organism>
<keyword evidence="5" id="KW-1185">Reference proteome</keyword>
<proteinExistence type="predicted"/>
<comment type="caution">
    <text evidence="4">The sequence shown here is derived from an EMBL/GenBank/DDBJ whole genome shotgun (WGS) entry which is preliminary data.</text>
</comment>
<dbReference type="CDD" id="cd18032">
    <property type="entry name" value="DEXHc_RE_I_III_res"/>
    <property type="match status" value="1"/>
</dbReference>